<dbReference type="Pfam" id="PF13921">
    <property type="entry name" value="Myb_DNA-bind_6"/>
    <property type="match status" value="1"/>
</dbReference>
<feature type="region of interest" description="Disordered" evidence="1">
    <location>
        <begin position="259"/>
        <end position="313"/>
    </location>
</feature>
<keyword evidence="3" id="KW-1185">Reference proteome</keyword>
<evidence type="ECO:0000256" key="1">
    <source>
        <dbReference type="SAM" id="MobiDB-lite"/>
    </source>
</evidence>
<dbReference type="VEuPathDB" id="FungiDB:AFUB_096580"/>
<evidence type="ECO:0000313" key="2">
    <source>
        <dbReference type="EMBL" id="EDP47805.1"/>
    </source>
</evidence>
<dbReference type="Proteomes" id="UP000001699">
    <property type="component" value="Unassembled WGS sequence"/>
</dbReference>
<feature type="compositionally biased region" description="Basic residues" evidence="1">
    <location>
        <begin position="393"/>
        <end position="402"/>
    </location>
</feature>
<accession>B0YDS1</accession>
<feature type="compositionally biased region" description="Polar residues" evidence="1">
    <location>
        <begin position="188"/>
        <end position="197"/>
    </location>
</feature>
<proteinExistence type="predicted"/>
<evidence type="ECO:0000313" key="3">
    <source>
        <dbReference type="Proteomes" id="UP000001699"/>
    </source>
</evidence>
<dbReference type="HOGENOM" id="CLU_785509_0_0_1"/>
<gene>
    <name evidence="2" type="ORF">AFUB_096580</name>
</gene>
<feature type="region of interest" description="Disordered" evidence="1">
    <location>
        <begin position="133"/>
        <end position="162"/>
    </location>
</feature>
<protein>
    <recommendedName>
        <fullName evidence="4">Myb-like domain-containing protein</fullName>
    </recommendedName>
</protein>
<feature type="region of interest" description="Disordered" evidence="1">
    <location>
        <begin position="223"/>
        <end position="245"/>
    </location>
</feature>
<evidence type="ECO:0008006" key="4">
    <source>
        <dbReference type="Google" id="ProtNLM"/>
    </source>
</evidence>
<feature type="region of interest" description="Disordered" evidence="1">
    <location>
        <begin position="179"/>
        <end position="205"/>
    </location>
</feature>
<feature type="compositionally biased region" description="Polar residues" evidence="1">
    <location>
        <begin position="227"/>
        <end position="242"/>
    </location>
</feature>
<dbReference type="OrthoDB" id="4506575at2759"/>
<sequence>MNRQISYNGPLATSSFPVRKSQFGTVPFPCTFPPSNFPSSLPSGPLNHPLPPKPPTSKYFFHAYTPLRLRTPSESTTSPRINHGGCVPVTGEPKSPSLDHQMRVLGGTKAENIISLPSEDTIQGLESDCEVTSSFSFDDADPPRPETFLRAQNHDPFGRKSSFSPRCADDGLCHADAIPVSEVPETPPSTIKSSGGASVSDKDDDGLLSRCMLYEGEEGLLDVPRSKVQTSSGQVAETSPPQLSRKVIQHATSSSLYIKVERSKQASARSKPIRRKRPAGAALETDEKASGPQTRARARAEASEASEASSPLPIARSARPYSAAEDDILEILVARGLAWEEIEKEFGLRFAKRTMRCLQMRWSRKLKRTAPSTRCSKRKRSSASLEFSDAKAPLHKPSYKQL</sequence>
<name>B0YDS1_ASPFC</name>
<feature type="region of interest" description="Disordered" evidence="1">
    <location>
        <begin position="71"/>
        <end position="96"/>
    </location>
</feature>
<feature type="region of interest" description="Disordered" evidence="1">
    <location>
        <begin position="365"/>
        <end position="402"/>
    </location>
</feature>
<reference evidence="2 3" key="1">
    <citation type="journal article" date="2008" name="PLoS Genet.">
        <title>Genomic islands in the pathogenic filamentous fungus Aspergillus fumigatus.</title>
        <authorList>
            <person name="Fedorova N.D."/>
            <person name="Khaldi N."/>
            <person name="Joardar V.S."/>
            <person name="Maiti R."/>
            <person name="Amedeo P."/>
            <person name="Anderson M.J."/>
            <person name="Crabtree J."/>
            <person name="Silva J.C."/>
            <person name="Badger J.H."/>
            <person name="Albarraq A."/>
            <person name="Angiuoli S."/>
            <person name="Bussey H."/>
            <person name="Bowyer P."/>
            <person name="Cotty P.J."/>
            <person name="Dyer P.S."/>
            <person name="Egan A."/>
            <person name="Galens K."/>
            <person name="Fraser-Liggett C.M."/>
            <person name="Haas B.J."/>
            <person name="Inman J.M."/>
            <person name="Kent R."/>
            <person name="Lemieux S."/>
            <person name="Malavazi I."/>
            <person name="Orvis J."/>
            <person name="Roemer T."/>
            <person name="Ronning C.M."/>
            <person name="Sundaram J.P."/>
            <person name="Sutton G."/>
            <person name="Turner G."/>
            <person name="Venter J.C."/>
            <person name="White O.R."/>
            <person name="Whitty B.R."/>
            <person name="Youngman P."/>
            <person name="Wolfe K.H."/>
            <person name="Goldman G.H."/>
            <person name="Wortman J.R."/>
            <person name="Jiang B."/>
            <person name="Denning D.W."/>
            <person name="Nierman W.C."/>
        </authorList>
    </citation>
    <scope>NUCLEOTIDE SEQUENCE [LARGE SCALE GENOMIC DNA]</scope>
    <source>
        <strain evidence="3">CBS 144.89 / FGSC A1163 / CEA10</strain>
    </source>
</reference>
<organism evidence="2 3">
    <name type="scientific">Aspergillus fumigatus (strain CBS 144.89 / FGSC A1163 / CEA10)</name>
    <name type="common">Neosartorya fumigata</name>
    <dbReference type="NCBI Taxonomy" id="451804"/>
    <lineage>
        <taxon>Eukaryota</taxon>
        <taxon>Fungi</taxon>
        <taxon>Dikarya</taxon>
        <taxon>Ascomycota</taxon>
        <taxon>Pezizomycotina</taxon>
        <taxon>Eurotiomycetes</taxon>
        <taxon>Eurotiomycetidae</taxon>
        <taxon>Eurotiales</taxon>
        <taxon>Aspergillaceae</taxon>
        <taxon>Aspergillus</taxon>
        <taxon>Aspergillus subgen. Fumigati</taxon>
    </lineage>
</organism>
<dbReference type="EMBL" id="DS499602">
    <property type="protein sequence ID" value="EDP47805.1"/>
    <property type="molecule type" value="Genomic_DNA"/>
</dbReference>
<dbReference type="AlphaFoldDB" id="B0YDS1"/>